<sequence length="89" mass="10345">MNKHQKAEMQLDKIAQIMRLAAEITAKTEKVVFIRYEAHVNWLEVEVCPNKTLHSSFLYEDQIDLDNNPPLSRFDKAITRLQKYLANAG</sequence>
<keyword evidence="2" id="KW-1185">Reference proteome</keyword>
<comment type="caution">
    <text evidence="1">The sequence shown here is derived from an EMBL/GenBank/DDBJ whole genome shotgun (WGS) entry which is preliminary data.</text>
</comment>
<gene>
    <name evidence="1" type="ORF">EJQ19_25120</name>
</gene>
<proteinExistence type="predicted"/>
<dbReference type="RefSeq" id="WP_126143976.1">
    <property type="nucleotide sequence ID" value="NZ_RXHU01000082.1"/>
</dbReference>
<organism evidence="1 2">
    <name type="scientific">Paenibacillus whitsoniae</name>
    <dbReference type="NCBI Taxonomy" id="2496558"/>
    <lineage>
        <taxon>Bacteria</taxon>
        <taxon>Bacillati</taxon>
        <taxon>Bacillota</taxon>
        <taxon>Bacilli</taxon>
        <taxon>Bacillales</taxon>
        <taxon>Paenibacillaceae</taxon>
        <taxon>Paenibacillus</taxon>
    </lineage>
</organism>
<protein>
    <submittedName>
        <fullName evidence="1">Uncharacterized protein</fullName>
    </submittedName>
</protein>
<evidence type="ECO:0000313" key="1">
    <source>
        <dbReference type="EMBL" id="RTE05505.1"/>
    </source>
</evidence>
<dbReference type="EMBL" id="RXHU01000082">
    <property type="protein sequence ID" value="RTE05505.1"/>
    <property type="molecule type" value="Genomic_DNA"/>
</dbReference>
<dbReference type="Proteomes" id="UP000276128">
    <property type="component" value="Unassembled WGS sequence"/>
</dbReference>
<accession>A0A3S0CRE1</accession>
<reference evidence="1 2" key="1">
    <citation type="submission" date="2018-12" db="EMBL/GenBank/DDBJ databases">
        <title>Bacillus ochoae sp. nov., Paenibacillus whitsoniae sp. nov., Paenibacillus spiritus sp. nov. Isolated from the Mars Exploration Rover during spacecraft assembly.</title>
        <authorList>
            <person name="Seuylemezian A."/>
            <person name="Vaishampayan P."/>
        </authorList>
    </citation>
    <scope>NUCLEOTIDE SEQUENCE [LARGE SCALE GENOMIC DNA]</scope>
    <source>
        <strain evidence="1 2">MER 54</strain>
    </source>
</reference>
<evidence type="ECO:0000313" key="2">
    <source>
        <dbReference type="Proteomes" id="UP000276128"/>
    </source>
</evidence>
<dbReference type="AlphaFoldDB" id="A0A3S0CRE1"/>
<name>A0A3S0CRE1_9BACL</name>